<reference evidence="1" key="1">
    <citation type="journal article" date="2015" name="Nature">
        <title>Complex archaea that bridge the gap between prokaryotes and eukaryotes.</title>
        <authorList>
            <person name="Spang A."/>
            <person name="Saw J.H."/>
            <person name="Jorgensen S.L."/>
            <person name="Zaremba-Niedzwiedzka K."/>
            <person name="Martijn J."/>
            <person name="Lind A.E."/>
            <person name="van Eijk R."/>
            <person name="Schleper C."/>
            <person name="Guy L."/>
            <person name="Ettema T.J."/>
        </authorList>
    </citation>
    <scope>NUCLEOTIDE SEQUENCE</scope>
</reference>
<gene>
    <name evidence="1" type="ORF">LCGC14_0630570</name>
</gene>
<comment type="caution">
    <text evidence="1">The sequence shown here is derived from an EMBL/GenBank/DDBJ whole genome shotgun (WGS) entry which is preliminary data.</text>
</comment>
<proteinExistence type="predicted"/>
<dbReference type="EMBL" id="LAZR01001102">
    <property type="protein sequence ID" value="KKN50630.1"/>
    <property type="molecule type" value="Genomic_DNA"/>
</dbReference>
<dbReference type="AlphaFoldDB" id="A0A0F9R1X7"/>
<sequence>MSNVLCTAVGVGAPVTSIAAAYPVGTVAGDVLIAAVAATVPAVTSDPIIQTGSDPWVQLAQTPTGTHITQFAVFSLVVPVGSPLIATFSTVQAAIYAVNMAGYTNVNPTTPINAQNPGINISFGAPFIVMTAPSILTTIQNTVLVYCVSADAHGGQFIDLQTPPTGMTLEQSGESTFGVSLSENSEVAIHDELFAPIGLTGPRTQIINRIVGPFAITCFNFMCALTPICLS</sequence>
<evidence type="ECO:0000313" key="1">
    <source>
        <dbReference type="EMBL" id="KKN50630.1"/>
    </source>
</evidence>
<name>A0A0F9R1X7_9ZZZZ</name>
<accession>A0A0F9R1X7</accession>
<protein>
    <submittedName>
        <fullName evidence="1">Uncharacterized protein</fullName>
    </submittedName>
</protein>
<organism evidence="1">
    <name type="scientific">marine sediment metagenome</name>
    <dbReference type="NCBI Taxonomy" id="412755"/>
    <lineage>
        <taxon>unclassified sequences</taxon>
        <taxon>metagenomes</taxon>
        <taxon>ecological metagenomes</taxon>
    </lineage>
</organism>